<dbReference type="Gene3D" id="3.40.50.880">
    <property type="match status" value="1"/>
</dbReference>
<dbReference type="InterPro" id="IPR029010">
    <property type="entry name" value="ThuA-like"/>
</dbReference>
<evidence type="ECO:0000259" key="1">
    <source>
        <dbReference type="Pfam" id="PF06283"/>
    </source>
</evidence>
<name>A0A074M7D0_9SPHN</name>
<gene>
    <name evidence="2" type="ORF">EH32_02065</name>
</gene>
<reference evidence="2 3" key="1">
    <citation type="submission" date="2014-04" db="EMBL/GenBank/DDBJ databases">
        <title>A comprehensive comparison of genomes of Erythrobacter spp. Strains.</title>
        <authorList>
            <person name="Zheng Q."/>
        </authorList>
    </citation>
    <scope>NUCLEOTIDE SEQUENCE [LARGE SCALE GENOMIC DNA]</scope>
    <source>
        <strain evidence="2 3">DSM 8509</strain>
    </source>
</reference>
<comment type="caution">
    <text evidence="2">The sequence shown here is derived from an EMBL/GenBank/DDBJ whole genome shotgun (WGS) entry which is preliminary data.</text>
</comment>
<dbReference type="KEGG" id="elq:Ga0102493_111088"/>
<protein>
    <recommendedName>
        <fullName evidence="1">ThuA-like domain-containing protein</fullName>
    </recommendedName>
</protein>
<dbReference type="InterPro" id="IPR029062">
    <property type="entry name" value="Class_I_gatase-like"/>
</dbReference>
<dbReference type="SUPFAM" id="SSF52317">
    <property type="entry name" value="Class I glutamine amidotransferase-like"/>
    <property type="match status" value="1"/>
</dbReference>
<proteinExistence type="predicted"/>
<dbReference type="OrthoDB" id="109511at2"/>
<evidence type="ECO:0000313" key="2">
    <source>
        <dbReference type="EMBL" id="KEO90631.1"/>
    </source>
</evidence>
<keyword evidence="3" id="KW-1185">Reference proteome</keyword>
<organism evidence="2 3">
    <name type="scientific">Erythrobacter litoralis</name>
    <dbReference type="NCBI Taxonomy" id="39960"/>
    <lineage>
        <taxon>Bacteria</taxon>
        <taxon>Pseudomonadati</taxon>
        <taxon>Pseudomonadota</taxon>
        <taxon>Alphaproteobacteria</taxon>
        <taxon>Sphingomonadales</taxon>
        <taxon>Erythrobacteraceae</taxon>
        <taxon>Erythrobacter/Porphyrobacter group</taxon>
        <taxon>Erythrobacter</taxon>
    </lineage>
</organism>
<dbReference type="Pfam" id="PF06283">
    <property type="entry name" value="ThuA"/>
    <property type="match status" value="1"/>
</dbReference>
<dbReference type="PATRIC" id="fig|39960.10.peg.154"/>
<accession>A0A074M7D0</accession>
<sequence>MRSLLVLSGGHPYEEEPFEAFMHALGDWDVTHLTHPQAEEAVARGAAEQADALLLYDMPGYTFADGTVTARPPSRDFARAITRRFEAGRGAVALHHALAGWAEWDEWHDWLGGRFFYQRGKWRGHAFPDSGYRHDVEYSACVVADHPVTAGLPESFAVTDELYLCPIDESAITPLIRAEGFSFTPANFHSAANAVAGDMFSRAGWDHPPGSNCVGWETRAIDAPIIYLQFGDGPAAYGNRHVRRAVANALNYISGEEP</sequence>
<evidence type="ECO:0000313" key="3">
    <source>
        <dbReference type="Proteomes" id="UP000027866"/>
    </source>
</evidence>
<dbReference type="AlphaFoldDB" id="A0A074M7D0"/>
<feature type="domain" description="ThuA-like" evidence="1">
    <location>
        <begin position="74"/>
        <end position="252"/>
    </location>
</feature>
<dbReference type="RefSeq" id="WP_034905830.1">
    <property type="nucleotide sequence ID" value="NZ_CP017057.1"/>
</dbReference>
<dbReference type="Proteomes" id="UP000027866">
    <property type="component" value="Unassembled WGS sequence"/>
</dbReference>
<dbReference type="EMBL" id="JMIX01000012">
    <property type="protein sequence ID" value="KEO90631.1"/>
    <property type="molecule type" value="Genomic_DNA"/>
</dbReference>